<name>A0A158SXG7_HAEIF</name>
<dbReference type="Proteomes" id="UP000050700">
    <property type="component" value="Unassembled WGS sequence"/>
</dbReference>
<keyword evidence="2" id="KW-1003">Cell membrane</keyword>
<comment type="subcellular location">
    <subcellularLocation>
        <location evidence="1">Cell membrane</location>
        <topology evidence="1">Multi-pass membrane protein</topology>
    </subcellularLocation>
</comment>
<dbReference type="Pfam" id="PF06271">
    <property type="entry name" value="RDD"/>
    <property type="match status" value="1"/>
</dbReference>
<dbReference type="PANTHER" id="PTHR36115">
    <property type="entry name" value="PROLINE-RICH ANTIGEN HOMOLOG-RELATED"/>
    <property type="match status" value="1"/>
</dbReference>
<evidence type="ECO:0000256" key="4">
    <source>
        <dbReference type="ARBA" id="ARBA00022989"/>
    </source>
</evidence>
<gene>
    <name evidence="8" type="ORF">NTHI1209_01168</name>
</gene>
<keyword evidence="4 6" id="KW-1133">Transmembrane helix</keyword>
<sequence>MSFLTLQGNKMIIENQKDAEFSSTFKPSQPVQASRFKRWLASMINGLVLWVMVGLGFALGDFAGVVGTIVYAGFQLYFMKTYGQTMAKHWLGLRVFNYHTNQPVEFGKYIGREIIDILLAWTSFLLIISGIVALVRDDRRSLTDLVAGTIVLKDEK</sequence>
<keyword evidence="3 6" id="KW-0812">Transmembrane</keyword>
<dbReference type="PANTHER" id="PTHR36115:SF4">
    <property type="entry name" value="MEMBRANE PROTEIN"/>
    <property type="match status" value="1"/>
</dbReference>
<dbReference type="GO" id="GO:0005886">
    <property type="term" value="C:plasma membrane"/>
    <property type="evidence" value="ECO:0007669"/>
    <property type="project" value="UniProtKB-SubCell"/>
</dbReference>
<dbReference type="InterPro" id="IPR010432">
    <property type="entry name" value="RDD"/>
</dbReference>
<comment type="caution">
    <text evidence="8">The sequence shown here is derived from an EMBL/GenBank/DDBJ whole genome shotgun (WGS) entry which is preliminary data.</text>
</comment>
<organism evidence="8 9">
    <name type="scientific">Haemophilus influenzae</name>
    <dbReference type="NCBI Taxonomy" id="727"/>
    <lineage>
        <taxon>Bacteria</taxon>
        <taxon>Pseudomonadati</taxon>
        <taxon>Pseudomonadota</taxon>
        <taxon>Gammaproteobacteria</taxon>
        <taxon>Pasteurellales</taxon>
        <taxon>Pasteurellaceae</taxon>
        <taxon>Haemophilus</taxon>
    </lineage>
</organism>
<evidence type="ECO:0000256" key="5">
    <source>
        <dbReference type="ARBA" id="ARBA00023136"/>
    </source>
</evidence>
<keyword evidence="5 6" id="KW-0472">Membrane</keyword>
<evidence type="ECO:0000313" key="8">
    <source>
        <dbReference type="EMBL" id="KIS35561.1"/>
    </source>
</evidence>
<proteinExistence type="predicted"/>
<evidence type="ECO:0000256" key="2">
    <source>
        <dbReference type="ARBA" id="ARBA00022475"/>
    </source>
</evidence>
<feature type="transmembrane region" description="Helical" evidence="6">
    <location>
        <begin position="114"/>
        <end position="135"/>
    </location>
</feature>
<protein>
    <submittedName>
        <fullName evidence="8">RDD family protein</fullName>
    </submittedName>
</protein>
<evidence type="ECO:0000313" key="9">
    <source>
        <dbReference type="Proteomes" id="UP000050700"/>
    </source>
</evidence>
<feature type="transmembrane region" description="Helical" evidence="6">
    <location>
        <begin position="47"/>
        <end position="74"/>
    </location>
</feature>
<dbReference type="InterPro" id="IPR051791">
    <property type="entry name" value="Pra-immunoreactive"/>
</dbReference>
<reference evidence="8 9" key="1">
    <citation type="submission" date="2014-05" db="EMBL/GenBank/DDBJ databases">
        <title>Methylome analysis of the phasevarions of Haemophilus influenzae.</title>
        <authorList>
            <person name="Atack J.M."/>
            <person name="Fox K.L."/>
            <person name="Power P.M."/>
            <person name="Clark T."/>
            <person name="Jurcisek J."/>
            <person name="Korlach J."/>
            <person name="Bakaletz L.O."/>
            <person name="Jennings M.P."/>
        </authorList>
    </citation>
    <scope>NUCLEOTIDE SEQUENCE [LARGE SCALE GENOMIC DNA]</scope>
    <source>
        <strain evidence="8 9">1209</strain>
    </source>
</reference>
<evidence type="ECO:0000256" key="3">
    <source>
        <dbReference type="ARBA" id="ARBA00022692"/>
    </source>
</evidence>
<accession>A0A158SXG7</accession>
<evidence type="ECO:0000256" key="1">
    <source>
        <dbReference type="ARBA" id="ARBA00004651"/>
    </source>
</evidence>
<dbReference type="AlphaFoldDB" id="A0A158SXG7"/>
<evidence type="ECO:0000256" key="6">
    <source>
        <dbReference type="SAM" id="Phobius"/>
    </source>
</evidence>
<dbReference type="PATRIC" id="fig|727.582.peg.1073"/>
<evidence type="ECO:0000259" key="7">
    <source>
        <dbReference type="Pfam" id="PF06271"/>
    </source>
</evidence>
<dbReference type="EMBL" id="JMQP01000002">
    <property type="protein sequence ID" value="KIS35561.1"/>
    <property type="molecule type" value="Genomic_DNA"/>
</dbReference>
<feature type="domain" description="RDD" evidence="7">
    <location>
        <begin position="33"/>
        <end position="148"/>
    </location>
</feature>